<dbReference type="HOGENOM" id="CLU_000604_1_11_12"/>
<keyword evidence="4" id="KW-1278">Translocase</keyword>
<dbReference type="STRING" id="545694.TREPR_0540"/>
<dbReference type="OrthoDB" id="9799337at2"/>
<reference evidence="7 8" key="2">
    <citation type="journal article" date="2011" name="ISME J.">
        <title>RNA-seq reveals cooperative metabolic interactions between two termite-gut spirochete species in co-culture.</title>
        <authorList>
            <person name="Rosenthal A.Z."/>
            <person name="Matson E.G."/>
            <person name="Eldar A."/>
            <person name="Leadbetter J.R."/>
        </authorList>
    </citation>
    <scope>NUCLEOTIDE SEQUENCE [LARGE SCALE GENOMIC DNA]</scope>
    <source>
        <strain evidence="8">ATCC BAA-887 / DSM 12427 / ZAS-2</strain>
    </source>
</reference>
<evidence type="ECO:0000256" key="2">
    <source>
        <dbReference type="ARBA" id="ARBA00022741"/>
    </source>
</evidence>
<keyword evidence="8" id="KW-1185">Reference proteome</keyword>
<evidence type="ECO:0000256" key="5">
    <source>
        <dbReference type="ARBA" id="ARBA00037066"/>
    </source>
</evidence>
<dbReference type="Pfam" id="PF00005">
    <property type="entry name" value="ABC_tran"/>
    <property type="match status" value="1"/>
</dbReference>
<dbReference type="RefSeq" id="WP_015709481.1">
    <property type="nucleotide sequence ID" value="NC_015578.1"/>
</dbReference>
<dbReference type="PANTHER" id="PTHR42794:SF1">
    <property type="entry name" value="HEMIN IMPORT ATP-BINDING PROTEIN HMUV"/>
    <property type="match status" value="1"/>
</dbReference>
<proteinExistence type="predicted"/>
<gene>
    <name evidence="7" type="ordered locus">TREPR_0540</name>
</gene>
<dbReference type="InterPro" id="IPR027417">
    <property type="entry name" value="P-loop_NTPase"/>
</dbReference>
<dbReference type="eggNOG" id="COG1120">
    <property type="taxonomic scope" value="Bacteria"/>
</dbReference>
<evidence type="ECO:0000256" key="4">
    <source>
        <dbReference type="ARBA" id="ARBA00022967"/>
    </source>
</evidence>
<protein>
    <submittedName>
        <fullName evidence="7">Ferric enterobactin transport ATP-binding protein FepC</fullName>
    </submittedName>
</protein>
<dbReference type="PROSITE" id="PS50893">
    <property type="entry name" value="ABC_TRANSPORTER_2"/>
    <property type="match status" value="1"/>
</dbReference>
<dbReference type="PANTHER" id="PTHR42794">
    <property type="entry name" value="HEMIN IMPORT ATP-BINDING PROTEIN HMUV"/>
    <property type="match status" value="1"/>
</dbReference>
<keyword evidence="1" id="KW-0813">Transport</keyword>
<name>F5YLA3_TREPZ</name>
<dbReference type="GO" id="GO:0016887">
    <property type="term" value="F:ATP hydrolysis activity"/>
    <property type="evidence" value="ECO:0007669"/>
    <property type="project" value="InterPro"/>
</dbReference>
<dbReference type="KEGG" id="tpi:TREPR_0540"/>
<dbReference type="FunFam" id="3.40.50.300:FF:000134">
    <property type="entry name" value="Iron-enterobactin ABC transporter ATP-binding protein"/>
    <property type="match status" value="1"/>
</dbReference>
<dbReference type="Gene3D" id="3.40.50.300">
    <property type="entry name" value="P-loop containing nucleotide triphosphate hydrolases"/>
    <property type="match status" value="1"/>
</dbReference>
<feature type="domain" description="ABC transporter" evidence="6">
    <location>
        <begin position="2"/>
        <end position="238"/>
    </location>
</feature>
<sequence>MLEIKNLSSGYDGLDVIHNINLKAEKGEFLCILGPNGCGKSTLLKSVARILPYRGKVVIDGRDLSSFSRKELAKKIALMGQMSEIYFPYSVYDTVSLGRYAHTEGFLKSLSSEDRDIIADILNRLGLYSEKDRMINELSGGQLQRVFLARTLAQNPEIILLDEPTNHLDLKHQIELLQYIITWAKDNNKTVVGVLHDLNMVHYYGDNAAIIHKGTLVSYGKPNQVLDGETLNSIYDMDIRSFMLESLENWRSTGEHKECDMDQQEVKHA</sequence>
<dbReference type="AlphaFoldDB" id="F5YLA3"/>
<organism evidence="7 8">
    <name type="scientific">Treponema primitia (strain ATCC BAA-887 / DSM 12427 / ZAS-2)</name>
    <dbReference type="NCBI Taxonomy" id="545694"/>
    <lineage>
        <taxon>Bacteria</taxon>
        <taxon>Pseudomonadati</taxon>
        <taxon>Spirochaetota</taxon>
        <taxon>Spirochaetia</taxon>
        <taxon>Spirochaetales</taxon>
        <taxon>Treponemataceae</taxon>
        <taxon>Treponema</taxon>
    </lineage>
</organism>
<dbReference type="GO" id="GO:0005524">
    <property type="term" value="F:ATP binding"/>
    <property type="evidence" value="ECO:0007669"/>
    <property type="project" value="UniProtKB-KW"/>
</dbReference>
<dbReference type="SMART" id="SM00382">
    <property type="entry name" value="AAA"/>
    <property type="match status" value="1"/>
</dbReference>
<evidence type="ECO:0000313" key="8">
    <source>
        <dbReference type="Proteomes" id="UP000009223"/>
    </source>
</evidence>
<dbReference type="CDD" id="cd03214">
    <property type="entry name" value="ABC_Iron-Siderophores_B12_Hemin"/>
    <property type="match status" value="1"/>
</dbReference>
<evidence type="ECO:0000313" key="7">
    <source>
        <dbReference type="EMBL" id="AEF86810.1"/>
    </source>
</evidence>
<comment type="function">
    <text evidence="5">Part of the ABC transporter complex HmuTUV involved in hemin import. Responsible for energy coupling to the transport system.</text>
</comment>
<keyword evidence="2" id="KW-0547">Nucleotide-binding</keyword>
<dbReference type="EMBL" id="CP001843">
    <property type="protein sequence ID" value="AEF86810.1"/>
    <property type="molecule type" value="Genomic_DNA"/>
</dbReference>
<dbReference type="SUPFAM" id="SSF52540">
    <property type="entry name" value="P-loop containing nucleoside triphosphate hydrolases"/>
    <property type="match status" value="1"/>
</dbReference>
<reference evidence="8" key="1">
    <citation type="submission" date="2009-12" db="EMBL/GenBank/DDBJ databases">
        <title>Complete sequence of Treponema primitia strain ZAS-2.</title>
        <authorList>
            <person name="Tetu S.G."/>
            <person name="Matson E."/>
            <person name="Ren Q."/>
            <person name="Seshadri R."/>
            <person name="Elbourne L."/>
            <person name="Hassan K.A."/>
            <person name="Durkin A."/>
            <person name="Radune D."/>
            <person name="Mohamoud Y."/>
            <person name="Shay R."/>
            <person name="Jin S."/>
            <person name="Zhang X."/>
            <person name="Lucey K."/>
            <person name="Ballor N.R."/>
            <person name="Ottesen E."/>
            <person name="Rosenthal R."/>
            <person name="Allen A."/>
            <person name="Leadbetter J.R."/>
            <person name="Paulsen I.T."/>
        </authorList>
    </citation>
    <scope>NUCLEOTIDE SEQUENCE [LARGE SCALE GENOMIC DNA]</scope>
    <source>
        <strain evidence="8">ATCC BAA-887 / DSM 12427 / ZAS-2</strain>
    </source>
</reference>
<dbReference type="Proteomes" id="UP000009223">
    <property type="component" value="Chromosome"/>
</dbReference>
<dbReference type="InterPro" id="IPR003593">
    <property type="entry name" value="AAA+_ATPase"/>
</dbReference>
<evidence type="ECO:0000259" key="6">
    <source>
        <dbReference type="PROSITE" id="PS50893"/>
    </source>
</evidence>
<accession>F5YLA3</accession>
<keyword evidence="3 7" id="KW-0067">ATP-binding</keyword>
<dbReference type="InterPro" id="IPR003439">
    <property type="entry name" value="ABC_transporter-like_ATP-bd"/>
</dbReference>
<evidence type="ECO:0000256" key="3">
    <source>
        <dbReference type="ARBA" id="ARBA00022840"/>
    </source>
</evidence>
<evidence type="ECO:0000256" key="1">
    <source>
        <dbReference type="ARBA" id="ARBA00022448"/>
    </source>
</evidence>
<dbReference type="InterPro" id="IPR017871">
    <property type="entry name" value="ABC_transporter-like_CS"/>
</dbReference>
<dbReference type="PROSITE" id="PS00211">
    <property type="entry name" value="ABC_TRANSPORTER_1"/>
    <property type="match status" value="1"/>
</dbReference>